<dbReference type="AlphaFoldDB" id="A0A941BF51"/>
<dbReference type="PROSITE" id="PS51296">
    <property type="entry name" value="RIESKE"/>
    <property type="match status" value="1"/>
</dbReference>
<keyword evidence="7" id="KW-1185">Reference proteome</keyword>
<evidence type="ECO:0000256" key="3">
    <source>
        <dbReference type="ARBA" id="ARBA00023004"/>
    </source>
</evidence>
<proteinExistence type="predicted"/>
<evidence type="ECO:0000256" key="1">
    <source>
        <dbReference type="ARBA" id="ARBA00022714"/>
    </source>
</evidence>
<keyword evidence="4" id="KW-0411">Iron-sulfur</keyword>
<gene>
    <name evidence="6" type="ORF">KAK06_05420</name>
</gene>
<evidence type="ECO:0000259" key="5">
    <source>
        <dbReference type="PROSITE" id="PS51296"/>
    </source>
</evidence>
<organism evidence="6 7">
    <name type="scientific">Ideonella aquatica</name>
    <dbReference type="NCBI Taxonomy" id="2824119"/>
    <lineage>
        <taxon>Bacteria</taxon>
        <taxon>Pseudomonadati</taxon>
        <taxon>Pseudomonadota</taxon>
        <taxon>Betaproteobacteria</taxon>
        <taxon>Burkholderiales</taxon>
        <taxon>Sphaerotilaceae</taxon>
        <taxon>Ideonella</taxon>
    </lineage>
</organism>
<keyword evidence="1" id="KW-0001">2Fe-2S</keyword>
<dbReference type="Gene3D" id="2.102.10.10">
    <property type="entry name" value="Rieske [2Fe-2S] iron-sulphur domain"/>
    <property type="match status" value="1"/>
</dbReference>
<dbReference type="Pfam" id="PF00355">
    <property type="entry name" value="Rieske"/>
    <property type="match status" value="1"/>
</dbReference>
<dbReference type="InterPro" id="IPR017941">
    <property type="entry name" value="Rieske_2Fe-2S"/>
</dbReference>
<dbReference type="GO" id="GO:0046872">
    <property type="term" value="F:metal ion binding"/>
    <property type="evidence" value="ECO:0007669"/>
    <property type="project" value="UniProtKB-KW"/>
</dbReference>
<dbReference type="EMBL" id="JAGQDE010000003">
    <property type="protein sequence ID" value="MBQ0958391.1"/>
    <property type="molecule type" value="Genomic_DNA"/>
</dbReference>
<dbReference type="PANTHER" id="PTHR40261">
    <property type="match status" value="1"/>
</dbReference>
<keyword evidence="3" id="KW-0408">Iron</keyword>
<reference evidence="6" key="1">
    <citation type="submission" date="2021-04" db="EMBL/GenBank/DDBJ databases">
        <title>The genome sequence of Ideonella sp. 4Y11.</title>
        <authorList>
            <person name="Liu Y."/>
        </authorList>
    </citation>
    <scope>NUCLEOTIDE SEQUENCE</scope>
    <source>
        <strain evidence="6">4Y11</strain>
    </source>
</reference>
<comment type="caution">
    <text evidence="6">The sequence shown here is derived from an EMBL/GenBank/DDBJ whole genome shotgun (WGS) entry which is preliminary data.</text>
</comment>
<evidence type="ECO:0000313" key="6">
    <source>
        <dbReference type="EMBL" id="MBQ0958391.1"/>
    </source>
</evidence>
<protein>
    <submittedName>
        <fullName evidence="6">Rieske 2Fe-2S domain-containing protein</fullName>
    </submittedName>
</protein>
<dbReference type="SUPFAM" id="SSF50022">
    <property type="entry name" value="ISP domain"/>
    <property type="match status" value="1"/>
</dbReference>
<dbReference type="RefSeq" id="WP_210800899.1">
    <property type="nucleotide sequence ID" value="NZ_JAGQDE010000003.1"/>
</dbReference>
<feature type="domain" description="Rieske" evidence="5">
    <location>
        <begin position="7"/>
        <end position="113"/>
    </location>
</feature>
<keyword evidence="2" id="KW-0479">Metal-binding</keyword>
<dbReference type="Proteomes" id="UP000678374">
    <property type="component" value="Unassembled WGS sequence"/>
</dbReference>
<accession>A0A941BF51</accession>
<evidence type="ECO:0000256" key="2">
    <source>
        <dbReference type="ARBA" id="ARBA00022723"/>
    </source>
</evidence>
<dbReference type="InterPro" id="IPR036922">
    <property type="entry name" value="Rieske_2Fe-2S_sf"/>
</dbReference>
<evidence type="ECO:0000256" key="4">
    <source>
        <dbReference type="ARBA" id="ARBA00023014"/>
    </source>
</evidence>
<dbReference type="GO" id="GO:0051537">
    <property type="term" value="F:2 iron, 2 sulfur cluster binding"/>
    <property type="evidence" value="ECO:0007669"/>
    <property type="project" value="UniProtKB-KW"/>
</dbReference>
<name>A0A941BF51_9BURK</name>
<evidence type="ECO:0000313" key="7">
    <source>
        <dbReference type="Proteomes" id="UP000678374"/>
    </source>
</evidence>
<sequence length="139" mass="15245">MNSPERIALCPTDALVERGRGHVFDVRLWGQPARAFALRFDGRVVAYVNRCAHVPAELDWQPGEFLDLERRWIVCSIHGAVYEPSNGLCVAGPCVHKRLIPLQVGEADALVYWYPSRDVEPAAGECSTSPIAPSAAPPP</sequence>
<dbReference type="PANTHER" id="PTHR40261:SF1">
    <property type="entry name" value="RIESKE DOMAIN-CONTAINING PROTEIN"/>
    <property type="match status" value="1"/>
</dbReference>